<dbReference type="InterPro" id="IPR023187">
    <property type="entry name" value="Tscrpt_reg_MarR-type_CS"/>
</dbReference>
<dbReference type="SMART" id="SM00347">
    <property type="entry name" value="HTH_MARR"/>
    <property type="match status" value="1"/>
</dbReference>
<reference evidence="5 6" key="1">
    <citation type="submission" date="2022-10" db="EMBL/GenBank/DDBJ databases">
        <title>Roseococcus glaciei nov., sp. nov., isolated from glacier.</title>
        <authorList>
            <person name="Liu Q."/>
            <person name="Xin Y.-H."/>
        </authorList>
    </citation>
    <scope>NUCLEOTIDE SEQUENCE [LARGE SCALE GENOMIC DNA]</scope>
    <source>
        <strain evidence="5 6">MDT2-1-1</strain>
    </source>
</reference>
<organism evidence="5 6">
    <name type="scientific">Sabulicella glaciei</name>
    <dbReference type="NCBI Taxonomy" id="2984948"/>
    <lineage>
        <taxon>Bacteria</taxon>
        <taxon>Pseudomonadati</taxon>
        <taxon>Pseudomonadota</taxon>
        <taxon>Alphaproteobacteria</taxon>
        <taxon>Acetobacterales</taxon>
        <taxon>Acetobacteraceae</taxon>
        <taxon>Sabulicella</taxon>
    </lineage>
</organism>
<dbReference type="RefSeq" id="WP_301589834.1">
    <property type="nucleotide sequence ID" value="NZ_JAPFQI010000005.1"/>
</dbReference>
<evidence type="ECO:0000313" key="5">
    <source>
        <dbReference type="EMBL" id="MCW8085886.1"/>
    </source>
</evidence>
<feature type="domain" description="HTH marR-type" evidence="4">
    <location>
        <begin position="1"/>
        <end position="142"/>
    </location>
</feature>
<keyword evidence="3" id="KW-0804">Transcription</keyword>
<accession>A0ABT3NUQ2</accession>
<keyword evidence="1" id="KW-0805">Transcription regulation</keyword>
<evidence type="ECO:0000313" key="6">
    <source>
        <dbReference type="Proteomes" id="UP001526430"/>
    </source>
</evidence>
<dbReference type="PROSITE" id="PS01117">
    <property type="entry name" value="HTH_MARR_1"/>
    <property type="match status" value="1"/>
</dbReference>
<keyword evidence="2" id="KW-0238">DNA-binding</keyword>
<gene>
    <name evidence="5" type="ORF">OF850_09635</name>
</gene>
<dbReference type="PANTHER" id="PTHR33164">
    <property type="entry name" value="TRANSCRIPTIONAL REGULATOR, MARR FAMILY"/>
    <property type="match status" value="1"/>
</dbReference>
<dbReference type="Proteomes" id="UP001526430">
    <property type="component" value="Unassembled WGS sequence"/>
</dbReference>
<dbReference type="InterPro" id="IPR036388">
    <property type="entry name" value="WH-like_DNA-bd_sf"/>
</dbReference>
<comment type="caution">
    <text evidence="5">The sequence shown here is derived from an EMBL/GenBank/DDBJ whole genome shotgun (WGS) entry which is preliminary data.</text>
</comment>
<dbReference type="SUPFAM" id="SSF46785">
    <property type="entry name" value="Winged helix' DNA-binding domain"/>
    <property type="match status" value="1"/>
</dbReference>
<name>A0ABT3NUQ2_9PROT</name>
<sequence>MTEEAGAGFRIGFLVHDVSRLRQALFDGGMRPHGLTRAQWWMLVQLSRSADGAMAQSDLARLIGVGKVSAGATIARLEAAGLLRREGDASDRRVRRLALTEAGRRLQAEMIGLGEGLNAAMTAGIPPEELALAGRVLARMKANLGAARRGGRVPPWEEPI</sequence>
<protein>
    <submittedName>
        <fullName evidence="5">MarR family transcriptional regulator</fullName>
    </submittedName>
</protein>
<dbReference type="PROSITE" id="PS50995">
    <property type="entry name" value="HTH_MARR_2"/>
    <property type="match status" value="1"/>
</dbReference>
<dbReference type="Pfam" id="PF12802">
    <property type="entry name" value="MarR_2"/>
    <property type="match status" value="1"/>
</dbReference>
<proteinExistence type="predicted"/>
<dbReference type="PRINTS" id="PR00598">
    <property type="entry name" value="HTHMARR"/>
</dbReference>
<evidence type="ECO:0000256" key="3">
    <source>
        <dbReference type="ARBA" id="ARBA00023163"/>
    </source>
</evidence>
<evidence type="ECO:0000256" key="1">
    <source>
        <dbReference type="ARBA" id="ARBA00023015"/>
    </source>
</evidence>
<dbReference type="EMBL" id="JAPFQI010000005">
    <property type="protein sequence ID" value="MCW8085886.1"/>
    <property type="molecule type" value="Genomic_DNA"/>
</dbReference>
<dbReference type="InterPro" id="IPR000835">
    <property type="entry name" value="HTH_MarR-typ"/>
</dbReference>
<evidence type="ECO:0000259" key="4">
    <source>
        <dbReference type="PROSITE" id="PS50995"/>
    </source>
</evidence>
<keyword evidence="6" id="KW-1185">Reference proteome</keyword>
<dbReference type="PANTHER" id="PTHR33164:SF64">
    <property type="entry name" value="TRANSCRIPTIONAL REGULATOR SLYA"/>
    <property type="match status" value="1"/>
</dbReference>
<dbReference type="InterPro" id="IPR036390">
    <property type="entry name" value="WH_DNA-bd_sf"/>
</dbReference>
<dbReference type="Gene3D" id="1.10.10.10">
    <property type="entry name" value="Winged helix-like DNA-binding domain superfamily/Winged helix DNA-binding domain"/>
    <property type="match status" value="1"/>
</dbReference>
<dbReference type="InterPro" id="IPR039422">
    <property type="entry name" value="MarR/SlyA-like"/>
</dbReference>
<evidence type="ECO:0000256" key="2">
    <source>
        <dbReference type="ARBA" id="ARBA00023125"/>
    </source>
</evidence>